<accession>A0AAP0I2K6</accession>
<gene>
    <name evidence="2" type="ORF">Syun_023918</name>
</gene>
<protein>
    <submittedName>
        <fullName evidence="2">Uncharacterized protein</fullName>
    </submittedName>
</protein>
<keyword evidence="3" id="KW-1185">Reference proteome</keyword>
<sequence>MSLILRRVFSCCYAAPVASKPSLLDLKQSANAETSKHLMDPEEGQVTLVDIQEGKNVDDQASGFIHSRKKSWSTEGSESPN</sequence>
<evidence type="ECO:0000313" key="2">
    <source>
        <dbReference type="EMBL" id="KAK9107907.1"/>
    </source>
</evidence>
<proteinExistence type="predicted"/>
<comment type="caution">
    <text evidence="2">The sequence shown here is derived from an EMBL/GenBank/DDBJ whole genome shotgun (WGS) entry which is preliminary data.</text>
</comment>
<name>A0AAP0I2K6_9MAGN</name>
<evidence type="ECO:0000256" key="1">
    <source>
        <dbReference type="SAM" id="MobiDB-lite"/>
    </source>
</evidence>
<reference evidence="2 3" key="1">
    <citation type="submission" date="2024-01" db="EMBL/GenBank/DDBJ databases">
        <title>Genome assemblies of Stephania.</title>
        <authorList>
            <person name="Yang L."/>
        </authorList>
    </citation>
    <scope>NUCLEOTIDE SEQUENCE [LARGE SCALE GENOMIC DNA]</scope>
    <source>
        <strain evidence="2">YNDBR</strain>
        <tissue evidence="2">Leaf</tissue>
    </source>
</reference>
<organism evidence="2 3">
    <name type="scientific">Stephania yunnanensis</name>
    <dbReference type="NCBI Taxonomy" id="152371"/>
    <lineage>
        <taxon>Eukaryota</taxon>
        <taxon>Viridiplantae</taxon>
        <taxon>Streptophyta</taxon>
        <taxon>Embryophyta</taxon>
        <taxon>Tracheophyta</taxon>
        <taxon>Spermatophyta</taxon>
        <taxon>Magnoliopsida</taxon>
        <taxon>Ranunculales</taxon>
        <taxon>Menispermaceae</taxon>
        <taxon>Menispermoideae</taxon>
        <taxon>Cissampelideae</taxon>
        <taxon>Stephania</taxon>
    </lineage>
</organism>
<evidence type="ECO:0000313" key="3">
    <source>
        <dbReference type="Proteomes" id="UP001420932"/>
    </source>
</evidence>
<dbReference type="Proteomes" id="UP001420932">
    <property type="component" value="Unassembled WGS sequence"/>
</dbReference>
<dbReference type="AlphaFoldDB" id="A0AAP0I2K6"/>
<feature type="region of interest" description="Disordered" evidence="1">
    <location>
        <begin position="58"/>
        <end position="81"/>
    </location>
</feature>
<dbReference type="EMBL" id="JBBNAF010000010">
    <property type="protein sequence ID" value="KAK9107907.1"/>
    <property type="molecule type" value="Genomic_DNA"/>
</dbReference>